<evidence type="ECO:0000259" key="1">
    <source>
        <dbReference type="Pfam" id="PF03704"/>
    </source>
</evidence>
<dbReference type="InterPro" id="IPR019734">
    <property type="entry name" value="TPR_rpt"/>
</dbReference>
<dbReference type="GO" id="GO:0043531">
    <property type="term" value="F:ADP binding"/>
    <property type="evidence" value="ECO:0007669"/>
    <property type="project" value="InterPro"/>
</dbReference>
<keyword evidence="3" id="KW-1185">Reference proteome</keyword>
<dbReference type="SUPFAM" id="SSF48452">
    <property type="entry name" value="TPR-like"/>
    <property type="match status" value="3"/>
</dbReference>
<dbReference type="Pfam" id="PF03704">
    <property type="entry name" value="BTAD"/>
    <property type="match status" value="1"/>
</dbReference>
<dbReference type="InterPro" id="IPR005158">
    <property type="entry name" value="BTAD"/>
</dbReference>
<dbReference type="EMBL" id="VMNW02000045">
    <property type="protein sequence ID" value="KAA9156919.1"/>
    <property type="molecule type" value="Genomic_DNA"/>
</dbReference>
<dbReference type="Proteomes" id="UP000319769">
    <property type="component" value="Unassembled WGS sequence"/>
</dbReference>
<dbReference type="RefSeq" id="WP_150980504.1">
    <property type="nucleotide sequence ID" value="NZ_VMNW02000045.1"/>
</dbReference>
<organism evidence="2 3">
    <name type="scientific">Amycolatopsis acidicola</name>
    <dbReference type="NCBI Taxonomy" id="2596893"/>
    <lineage>
        <taxon>Bacteria</taxon>
        <taxon>Bacillati</taxon>
        <taxon>Actinomycetota</taxon>
        <taxon>Actinomycetes</taxon>
        <taxon>Pseudonocardiales</taxon>
        <taxon>Pseudonocardiaceae</taxon>
        <taxon>Amycolatopsis</taxon>
    </lineage>
</organism>
<comment type="caution">
    <text evidence="2">The sequence shown here is derived from an EMBL/GenBank/DDBJ whole genome shotgun (WGS) entry which is preliminary data.</text>
</comment>
<dbReference type="InterPro" id="IPR011990">
    <property type="entry name" value="TPR-like_helical_dom_sf"/>
</dbReference>
<dbReference type="Gene3D" id="1.10.10.10">
    <property type="entry name" value="Winged helix-like DNA-binding domain superfamily/Winged helix DNA-binding domain"/>
    <property type="match status" value="2"/>
</dbReference>
<proteinExistence type="predicted"/>
<gene>
    <name evidence="2" type="ORF">FPZ12_026235</name>
</gene>
<name>A0A5N0UVG9_9PSEU</name>
<dbReference type="SMART" id="SM00028">
    <property type="entry name" value="TPR"/>
    <property type="match status" value="6"/>
</dbReference>
<dbReference type="InterPro" id="IPR036388">
    <property type="entry name" value="WH-like_DNA-bd_sf"/>
</dbReference>
<dbReference type="PANTHER" id="PTHR47691">
    <property type="entry name" value="REGULATOR-RELATED"/>
    <property type="match status" value="1"/>
</dbReference>
<feature type="domain" description="Bacterial transcriptional activator" evidence="1">
    <location>
        <begin position="78"/>
        <end position="177"/>
    </location>
</feature>
<dbReference type="AlphaFoldDB" id="A0A5N0UVG9"/>
<dbReference type="InterPro" id="IPR027417">
    <property type="entry name" value="P-loop_NTPase"/>
</dbReference>
<dbReference type="Gene3D" id="1.25.40.10">
    <property type="entry name" value="Tetratricopeptide repeat domain"/>
    <property type="match status" value="1"/>
</dbReference>
<reference evidence="2" key="1">
    <citation type="submission" date="2019-09" db="EMBL/GenBank/DDBJ databases">
        <authorList>
            <person name="Teo W.F.A."/>
            <person name="Duangmal K."/>
        </authorList>
    </citation>
    <scope>NUCLEOTIDE SEQUENCE [LARGE SCALE GENOMIC DNA]</scope>
    <source>
        <strain evidence="2">K81G1</strain>
    </source>
</reference>
<evidence type="ECO:0000313" key="2">
    <source>
        <dbReference type="EMBL" id="KAA9156919.1"/>
    </source>
</evidence>
<protein>
    <submittedName>
        <fullName evidence="2">Tetratricopeptide repeat protein</fullName>
    </submittedName>
</protein>
<evidence type="ECO:0000313" key="3">
    <source>
        <dbReference type="Proteomes" id="UP000319769"/>
    </source>
</evidence>
<dbReference type="Pfam" id="PF13424">
    <property type="entry name" value="TPR_12"/>
    <property type="match status" value="2"/>
</dbReference>
<accession>A0A5N0UVG9</accession>
<dbReference type="SUPFAM" id="SSF52540">
    <property type="entry name" value="P-loop containing nucleoside triphosphate hydrolases"/>
    <property type="match status" value="1"/>
</dbReference>
<dbReference type="Gene3D" id="3.40.50.300">
    <property type="entry name" value="P-loop containing nucleotide triphosphate hydrolases"/>
    <property type="match status" value="1"/>
</dbReference>
<dbReference type="PANTHER" id="PTHR47691:SF3">
    <property type="entry name" value="HTH-TYPE TRANSCRIPTIONAL REGULATOR RV0890C-RELATED"/>
    <property type="match status" value="1"/>
</dbReference>
<dbReference type="OrthoDB" id="581105at2"/>
<dbReference type="PRINTS" id="PR00364">
    <property type="entry name" value="DISEASERSIST"/>
</dbReference>
<sequence length="826" mass="90485">MYFALLGPLEVREGERAIEVDGQRQRAALAALLMRANEVTRLPDGGERAVDALRRVLGESRIETRPGGHLLRVQPEELDLLLFERLAAEGEQALRAGDFVAAEDLLARALRLWRGEPLEGQPVSPELQAELARLSERGQAVARQHALAAEAHGPRVPVSAHRQLPRDIADFTGREAELRALYTLAGQAGTRIAAIEGMPGVGKTRLAVHAAHQLVRRGLFDEIQLWTDLRGFDPAAPPVDASTALAGFLHLLGVPGSDVPSGLDERAALYRERLAGKRALVLLDNAVSEEQVRPLLPGTPDCFVLITSRRALSGLDGVTPLRLTVFSTGEARDLLARIADEDRISGEPEHVARLAALCDHLPIALAIAARRLRSRPQWTVADLVDRLDAARGERLDQLSVRQDFRAVFDLSYRALPQRPQRLFRLLAVHPGVEFGADSVTALDPADVTETRQLLEILADEHLVMEASAGRYRLHDLVRLYATEQTTPDERLSALERLCGWYLHAADAARSRLAPTSPRQITLGPLAEGVVVPGFADYAGALAWYEDERANLRAVIEAAAGEPGLRPVAWRLAATLLTFYYVRSYWTDWIGTHETALRAAKELRDEQGEAAILRGLGVAFSDLRRFDDAIECHRRAQELLAGGDNTGGKAWNLNNLGVVYVDVDRLGDAEACFTEALGLFRATGDVLGEGICLNNLGDTARRAERPGQAIGHLERALAIQEHADDAGRRFTLLSLGDIHRDAGDHDQAVQRFGEALDVAKMLDDQRTVARCLTGIGHTFADRGDTEHATAHWRRALTIYDALGDPDAAKVRLLVDPSPPKLRIVRDD</sequence>